<feature type="signal peptide" evidence="1">
    <location>
        <begin position="1"/>
        <end position="19"/>
    </location>
</feature>
<evidence type="ECO:0000313" key="2">
    <source>
        <dbReference type="EMBL" id="TRW26506.1"/>
    </source>
</evidence>
<feature type="chain" id="PRO_5022015510" evidence="1">
    <location>
        <begin position="20"/>
        <end position="209"/>
    </location>
</feature>
<gene>
    <name evidence="2" type="ORF">FMM05_03770</name>
</gene>
<reference evidence="2 3" key="1">
    <citation type="submission" date="2019-07" db="EMBL/GenBank/DDBJ databases">
        <title>Flavobacterium sp. nov., isolated from glacier ice.</title>
        <authorList>
            <person name="Liu Q."/>
            <person name="Xin Y.-H."/>
        </authorList>
    </citation>
    <scope>NUCLEOTIDE SEQUENCE [LARGE SCALE GENOMIC DNA]</scope>
    <source>
        <strain evidence="2 3">ZT4R6</strain>
    </source>
</reference>
<comment type="caution">
    <text evidence="2">The sequence shown here is derived from an EMBL/GenBank/DDBJ whole genome shotgun (WGS) entry which is preliminary data.</text>
</comment>
<dbReference type="EMBL" id="VJVZ01000002">
    <property type="protein sequence ID" value="TRW26506.1"/>
    <property type="molecule type" value="Genomic_DNA"/>
</dbReference>
<evidence type="ECO:0000313" key="3">
    <source>
        <dbReference type="Proteomes" id="UP000320643"/>
    </source>
</evidence>
<dbReference type="RefSeq" id="WP_143372009.1">
    <property type="nucleotide sequence ID" value="NZ_VJVZ01000002.1"/>
</dbReference>
<proteinExistence type="predicted"/>
<dbReference type="Proteomes" id="UP000320643">
    <property type="component" value="Unassembled WGS sequence"/>
</dbReference>
<keyword evidence="3" id="KW-1185">Reference proteome</keyword>
<accession>A0A552V7R1</accession>
<dbReference type="AlphaFoldDB" id="A0A552V7R1"/>
<name>A0A552V7R1_9FLAO</name>
<evidence type="ECO:0000256" key="1">
    <source>
        <dbReference type="SAM" id="SignalP"/>
    </source>
</evidence>
<sequence>MKKCIYLFLLISSLCAAQGTTLKMTTTYPENKEIDQLFRFQGIEMYHTKISGTDLKSKKYYIVSKEIWKGKVKSVDTLFNSATFPVSVVEGDTLKFNVIAMKSGSKTLKVMFDFGRFSLIEEYKSTKHSDYSLRDFGAQIEIETGKPFYAFAYILPQRNKDGSSSWCAVQYSGKDIENWGTEFGIEHYILFEMKFSDQESLFTTALSKN</sequence>
<keyword evidence="1" id="KW-0732">Signal</keyword>
<protein>
    <submittedName>
        <fullName evidence="2">Uncharacterized protein</fullName>
    </submittedName>
</protein>
<dbReference type="OrthoDB" id="883791at2"/>
<organism evidence="2 3">
    <name type="scientific">Flavobacterium zepuense</name>
    <dbReference type="NCBI Taxonomy" id="2593302"/>
    <lineage>
        <taxon>Bacteria</taxon>
        <taxon>Pseudomonadati</taxon>
        <taxon>Bacteroidota</taxon>
        <taxon>Flavobacteriia</taxon>
        <taxon>Flavobacteriales</taxon>
        <taxon>Flavobacteriaceae</taxon>
        <taxon>Flavobacterium</taxon>
    </lineage>
</organism>